<organism evidence="2 3">
    <name type="scientific">Racocetra fulgida</name>
    <dbReference type="NCBI Taxonomy" id="60492"/>
    <lineage>
        <taxon>Eukaryota</taxon>
        <taxon>Fungi</taxon>
        <taxon>Fungi incertae sedis</taxon>
        <taxon>Mucoromycota</taxon>
        <taxon>Glomeromycotina</taxon>
        <taxon>Glomeromycetes</taxon>
        <taxon>Diversisporales</taxon>
        <taxon>Gigasporaceae</taxon>
        <taxon>Racocetra</taxon>
    </lineage>
</organism>
<feature type="non-terminal residue" evidence="2">
    <location>
        <position position="1"/>
    </location>
</feature>
<keyword evidence="1" id="KW-0175">Coiled coil</keyword>
<reference evidence="2" key="1">
    <citation type="submission" date="2021-06" db="EMBL/GenBank/DDBJ databases">
        <authorList>
            <person name="Kallberg Y."/>
            <person name="Tangrot J."/>
            <person name="Rosling A."/>
        </authorList>
    </citation>
    <scope>NUCLEOTIDE SEQUENCE</scope>
    <source>
        <strain evidence="2">IN212</strain>
    </source>
</reference>
<name>A0A9N9K3C0_9GLOM</name>
<dbReference type="AlphaFoldDB" id="A0A9N9K3C0"/>
<evidence type="ECO:0000313" key="3">
    <source>
        <dbReference type="Proteomes" id="UP000789396"/>
    </source>
</evidence>
<gene>
    <name evidence="2" type="ORF">RFULGI_LOCUS18642</name>
</gene>
<sequence>DYVDYDFEYCFGSERLDNAENREAGNHYWFVEARNYNIGNYNYFEFGDYRVDYVDYVEYEVDKMKDYEQDEAGNYNERLDNAENHKQDEARNRNCFVEAQTIRLGT</sequence>
<keyword evidence="3" id="KW-1185">Reference proteome</keyword>
<proteinExistence type="predicted"/>
<dbReference type="Proteomes" id="UP000789396">
    <property type="component" value="Unassembled WGS sequence"/>
</dbReference>
<evidence type="ECO:0000313" key="2">
    <source>
        <dbReference type="EMBL" id="CAG8809896.1"/>
    </source>
</evidence>
<accession>A0A9N9K3C0</accession>
<evidence type="ECO:0000256" key="1">
    <source>
        <dbReference type="SAM" id="Coils"/>
    </source>
</evidence>
<protein>
    <submittedName>
        <fullName evidence="2">13114_t:CDS:1</fullName>
    </submittedName>
</protein>
<dbReference type="EMBL" id="CAJVPZ010083358">
    <property type="protein sequence ID" value="CAG8809896.1"/>
    <property type="molecule type" value="Genomic_DNA"/>
</dbReference>
<feature type="non-terminal residue" evidence="2">
    <location>
        <position position="106"/>
    </location>
</feature>
<comment type="caution">
    <text evidence="2">The sequence shown here is derived from an EMBL/GenBank/DDBJ whole genome shotgun (WGS) entry which is preliminary data.</text>
</comment>
<feature type="coiled-coil region" evidence="1">
    <location>
        <begin position="65"/>
        <end position="92"/>
    </location>
</feature>